<protein>
    <submittedName>
        <fullName evidence="1">Uncharacterized protein</fullName>
    </submittedName>
</protein>
<reference evidence="1 2" key="1">
    <citation type="submission" date="2019-12" db="EMBL/GenBank/DDBJ databases">
        <authorList>
            <person name="Shi Y."/>
        </authorList>
    </citation>
    <scope>NUCLEOTIDE SEQUENCE [LARGE SCALE GENOMIC DNA]</scope>
    <source>
        <strain evidence="1 2">JCM 17929</strain>
    </source>
</reference>
<organism evidence="1 2">
    <name type="scientific">Kocuria sediminis</name>
    <dbReference type="NCBI Taxonomy" id="1038857"/>
    <lineage>
        <taxon>Bacteria</taxon>
        <taxon>Bacillati</taxon>
        <taxon>Actinomycetota</taxon>
        <taxon>Actinomycetes</taxon>
        <taxon>Micrococcales</taxon>
        <taxon>Micrococcaceae</taxon>
        <taxon>Kocuria</taxon>
    </lineage>
</organism>
<dbReference type="Proteomes" id="UP000436989">
    <property type="component" value="Unassembled WGS sequence"/>
</dbReference>
<accession>A0A6N8GRW4</accession>
<dbReference type="EMBL" id="WOGU01000035">
    <property type="protein sequence ID" value="MUN65010.1"/>
    <property type="molecule type" value="Genomic_DNA"/>
</dbReference>
<name>A0A6N8GRW4_9MICC</name>
<proteinExistence type="predicted"/>
<evidence type="ECO:0000313" key="2">
    <source>
        <dbReference type="Proteomes" id="UP000436989"/>
    </source>
</evidence>
<comment type="caution">
    <text evidence="1">The sequence shown here is derived from an EMBL/GenBank/DDBJ whole genome shotgun (WGS) entry which is preliminary data.</text>
</comment>
<dbReference type="AlphaFoldDB" id="A0A6N8GRW4"/>
<evidence type="ECO:0000313" key="1">
    <source>
        <dbReference type="EMBL" id="MUN65010.1"/>
    </source>
</evidence>
<keyword evidence="2" id="KW-1185">Reference proteome</keyword>
<gene>
    <name evidence="1" type="ORF">GMA12_18040</name>
</gene>
<sequence length="53" mass="6219">MHAVYHARPETERRLVAQTLGAFPTCPLPEVARMSRTLRRWRSVILANLPRHR</sequence>